<evidence type="ECO:0000256" key="2">
    <source>
        <dbReference type="SAM" id="SignalP"/>
    </source>
</evidence>
<protein>
    <recommendedName>
        <fullName evidence="5">Apple domain-containing protein</fullName>
    </recommendedName>
</protein>
<proteinExistence type="predicted"/>
<dbReference type="Proteomes" id="UP000265515">
    <property type="component" value="Unassembled WGS sequence"/>
</dbReference>
<dbReference type="EMBL" id="BFEA01000145">
    <property type="protein sequence ID" value="GBG71340.1"/>
    <property type="molecule type" value="Genomic_DNA"/>
</dbReference>
<dbReference type="Gramene" id="GBG71340">
    <property type="protein sequence ID" value="GBG71340"/>
    <property type="gene ID" value="CBR_g8761"/>
</dbReference>
<feature type="transmembrane region" description="Helical" evidence="1">
    <location>
        <begin position="65"/>
        <end position="84"/>
    </location>
</feature>
<keyword evidence="1" id="KW-0472">Membrane</keyword>
<sequence length="179" mass="19675">MRGACFASDSQQEWSVAFVILLRAVSGLAGDHCVWQIGSVDSTSCLTTAFNVYEECNFRMKSSSLAMAVMMAVAIGMVVLVAYAPTVAGARVYQCWHDTGHGPSTIKKIDCTKKPHAASVEGCQQKCDKLNKKTECEGMVYIHGPEYWESGKFCCFLKRAIEEESMYPEVHHVTCEALG</sequence>
<evidence type="ECO:0000313" key="3">
    <source>
        <dbReference type="EMBL" id="GBG71340.1"/>
    </source>
</evidence>
<comment type="caution">
    <text evidence="3">The sequence shown here is derived from an EMBL/GenBank/DDBJ whole genome shotgun (WGS) entry which is preliminary data.</text>
</comment>
<evidence type="ECO:0000313" key="4">
    <source>
        <dbReference type="Proteomes" id="UP000265515"/>
    </source>
</evidence>
<feature type="signal peptide" evidence="2">
    <location>
        <begin position="1"/>
        <end position="29"/>
    </location>
</feature>
<gene>
    <name evidence="3" type="ORF">CBR_g8761</name>
</gene>
<accession>A0A388KMR3</accession>
<evidence type="ECO:0008006" key="5">
    <source>
        <dbReference type="Google" id="ProtNLM"/>
    </source>
</evidence>
<evidence type="ECO:0000256" key="1">
    <source>
        <dbReference type="SAM" id="Phobius"/>
    </source>
</evidence>
<name>A0A388KMR3_CHABU</name>
<feature type="chain" id="PRO_5017274036" description="Apple domain-containing protein" evidence="2">
    <location>
        <begin position="30"/>
        <end position="179"/>
    </location>
</feature>
<organism evidence="3 4">
    <name type="scientific">Chara braunii</name>
    <name type="common">Braun's stonewort</name>
    <dbReference type="NCBI Taxonomy" id="69332"/>
    <lineage>
        <taxon>Eukaryota</taxon>
        <taxon>Viridiplantae</taxon>
        <taxon>Streptophyta</taxon>
        <taxon>Charophyceae</taxon>
        <taxon>Charales</taxon>
        <taxon>Characeae</taxon>
        <taxon>Chara</taxon>
    </lineage>
</organism>
<keyword evidence="1" id="KW-0812">Transmembrane</keyword>
<reference evidence="3 4" key="1">
    <citation type="journal article" date="2018" name="Cell">
        <title>The Chara Genome: Secondary Complexity and Implications for Plant Terrestrialization.</title>
        <authorList>
            <person name="Nishiyama T."/>
            <person name="Sakayama H."/>
            <person name="Vries J.D."/>
            <person name="Buschmann H."/>
            <person name="Saint-Marcoux D."/>
            <person name="Ullrich K.K."/>
            <person name="Haas F.B."/>
            <person name="Vanderstraeten L."/>
            <person name="Becker D."/>
            <person name="Lang D."/>
            <person name="Vosolsobe S."/>
            <person name="Rombauts S."/>
            <person name="Wilhelmsson P.K.I."/>
            <person name="Janitza P."/>
            <person name="Kern R."/>
            <person name="Heyl A."/>
            <person name="Rumpler F."/>
            <person name="Villalobos L.I.A.C."/>
            <person name="Clay J.M."/>
            <person name="Skokan R."/>
            <person name="Toyoda A."/>
            <person name="Suzuki Y."/>
            <person name="Kagoshima H."/>
            <person name="Schijlen E."/>
            <person name="Tajeshwar N."/>
            <person name="Catarino B."/>
            <person name="Hetherington A.J."/>
            <person name="Saltykova A."/>
            <person name="Bonnot C."/>
            <person name="Breuninger H."/>
            <person name="Symeonidi A."/>
            <person name="Radhakrishnan G.V."/>
            <person name="Van Nieuwerburgh F."/>
            <person name="Deforce D."/>
            <person name="Chang C."/>
            <person name="Karol K.G."/>
            <person name="Hedrich R."/>
            <person name="Ulvskov P."/>
            <person name="Glockner G."/>
            <person name="Delwiche C.F."/>
            <person name="Petrasek J."/>
            <person name="Van de Peer Y."/>
            <person name="Friml J."/>
            <person name="Beilby M."/>
            <person name="Dolan L."/>
            <person name="Kohara Y."/>
            <person name="Sugano S."/>
            <person name="Fujiyama A."/>
            <person name="Delaux P.-M."/>
            <person name="Quint M."/>
            <person name="TheiBen G."/>
            <person name="Hagemann M."/>
            <person name="Harholt J."/>
            <person name="Dunand C."/>
            <person name="Zachgo S."/>
            <person name="Langdale J."/>
            <person name="Maumus F."/>
            <person name="Straeten D.V.D."/>
            <person name="Gould S.B."/>
            <person name="Rensing S.A."/>
        </authorList>
    </citation>
    <scope>NUCLEOTIDE SEQUENCE [LARGE SCALE GENOMIC DNA]</scope>
    <source>
        <strain evidence="3 4">S276</strain>
    </source>
</reference>
<dbReference type="AlphaFoldDB" id="A0A388KMR3"/>
<keyword evidence="4" id="KW-1185">Reference proteome</keyword>
<keyword evidence="1" id="KW-1133">Transmembrane helix</keyword>
<keyword evidence="2" id="KW-0732">Signal</keyword>